<dbReference type="GeneID" id="6069649"/>
<accession>B0CPH3</accession>
<dbReference type="InterPro" id="IPR018849">
    <property type="entry name" value="Urb2/Npa2_C"/>
</dbReference>
<name>B0CPH3_LACBS</name>
<evidence type="ECO:0000313" key="3">
    <source>
        <dbReference type="Proteomes" id="UP000001194"/>
    </source>
</evidence>
<sequence length="314" mass="34818">MQQLGQQQSDKCIGKICKVLSPTDFSHVLGLVSNSLSAAESSPNVRAQLVHLATMLLRDHPQSTCLHGYWGRDGDVSRRHSEVHVLDFIAQHCSDRPTALRPLDIGGIWSLLCKFLAPSDVHDAHSSIETFHKIIAITSSIIRLRRDLVTPTLPHLGMVLRRLLLTTRACRPSLGAKQTNLVMDTQPRWINKAQPLGPQEGKALARVLETLNTKTTVRTHSSLIEVQKAESLAKPFSKHAAYVLKAYIEAMNDPLCALPLEMRKGLYPGLFALCSTMNDHSRDAMMVSGLDAGGKATMKSLWKEYERQRYVGKG</sequence>
<evidence type="ECO:0000259" key="1">
    <source>
        <dbReference type="Pfam" id="PF10441"/>
    </source>
</evidence>
<proteinExistence type="predicted"/>
<dbReference type="SUPFAM" id="SSF48371">
    <property type="entry name" value="ARM repeat"/>
    <property type="match status" value="1"/>
</dbReference>
<dbReference type="HOGENOM" id="CLU_047870_0_0_1"/>
<dbReference type="STRING" id="486041.B0CPH3"/>
<dbReference type="InterPro" id="IPR016024">
    <property type="entry name" value="ARM-type_fold"/>
</dbReference>
<keyword evidence="3" id="KW-1185">Reference proteome</keyword>
<dbReference type="OrthoDB" id="160374at2759"/>
<protein>
    <submittedName>
        <fullName evidence="2">Predicted protein</fullName>
    </submittedName>
</protein>
<organism evidence="3">
    <name type="scientific">Laccaria bicolor (strain S238N-H82 / ATCC MYA-4686)</name>
    <name type="common">Bicoloured deceiver</name>
    <name type="synonym">Laccaria laccata var. bicolor</name>
    <dbReference type="NCBI Taxonomy" id="486041"/>
    <lineage>
        <taxon>Eukaryota</taxon>
        <taxon>Fungi</taxon>
        <taxon>Dikarya</taxon>
        <taxon>Basidiomycota</taxon>
        <taxon>Agaricomycotina</taxon>
        <taxon>Agaricomycetes</taxon>
        <taxon>Agaricomycetidae</taxon>
        <taxon>Agaricales</taxon>
        <taxon>Agaricineae</taxon>
        <taxon>Hydnangiaceae</taxon>
        <taxon>Laccaria</taxon>
    </lineage>
</organism>
<feature type="domain" description="Nucleolar 27S pre-rRNA processing Urb2/Npa2 C-terminal" evidence="1">
    <location>
        <begin position="84"/>
        <end position="313"/>
    </location>
</feature>
<dbReference type="Proteomes" id="UP000001194">
    <property type="component" value="Unassembled WGS sequence"/>
</dbReference>
<dbReference type="RefSeq" id="XP_001874298.1">
    <property type="nucleotide sequence ID" value="XM_001874263.1"/>
</dbReference>
<reference evidence="2 3" key="1">
    <citation type="journal article" date="2008" name="Nature">
        <title>The genome of Laccaria bicolor provides insights into mycorrhizal symbiosis.</title>
        <authorList>
            <person name="Martin F."/>
            <person name="Aerts A."/>
            <person name="Ahren D."/>
            <person name="Brun A."/>
            <person name="Danchin E.G.J."/>
            <person name="Duchaussoy F."/>
            <person name="Gibon J."/>
            <person name="Kohler A."/>
            <person name="Lindquist E."/>
            <person name="Pereda V."/>
            <person name="Salamov A."/>
            <person name="Shapiro H.J."/>
            <person name="Wuyts J."/>
            <person name="Blaudez D."/>
            <person name="Buee M."/>
            <person name="Brokstein P."/>
            <person name="Canbaeck B."/>
            <person name="Cohen D."/>
            <person name="Courty P.E."/>
            <person name="Coutinho P.M."/>
            <person name="Delaruelle C."/>
            <person name="Detter J.C."/>
            <person name="Deveau A."/>
            <person name="DiFazio S."/>
            <person name="Duplessis S."/>
            <person name="Fraissinet-Tachet L."/>
            <person name="Lucic E."/>
            <person name="Frey-Klett P."/>
            <person name="Fourrey C."/>
            <person name="Feussner I."/>
            <person name="Gay G."/>
            <person name="Grimwood J."/>
            <person name="Hoegger P.J."/>
            <person name="Jain P."/>
            <person name="Kilaru S."/>
            <person name="Labbe J."/>
            <person name="Lin Y.C."/>
            <person name="Legue V."/>
            <person name="Le Tacon F."/>
            <person name="Marmeisse R."/>
            <person name="Melayah D."/>
            <person name="Montanini B."/>
            <person name="Muratet M."/>
            <person name="Nehls U."/>
            <person name="Niculita-Hirzel H."/>
            <person name="Oudot-Le Secq M.P."/>
            <person name="Peter M."/>
            <person name="Quesneville H."/>
            <person name="Rajashekar B."/>
            <person name="Reich M."/>
            <person name="Rouhier N."/>
            <person name="Schmutz J."/>
            <person name="Yin T."/>
            <person name="Chalot M."/>
            <person name="Henrissat B."/>
            <person name="Kuees U."/>
            <person name="Lucas S."/>
            <person name="Van de Peer Y."/>
            <person name="Podila G.K."/>
            <person name="Polle A."/>
            <person name="Pukkila P.J."/>
            <person name="Richardson P.M."/>
            <person name="Rouze P."/>
            <person name="Sanders I.R."/>
            <person name="Stajich J.E."/>
            <person name="Tunlid A."/>
            <person name="Tuskan G."/>
            <person name="Grigoriev I.V."/>
        </authorList>
    </citation>
    <scope>NUCLEOTIDE SEQUENCE [LARGE SCALE GENOMIC DNA]</scope>
    <source>
        <strain evidence="3">S238N-H82 / ATCC MYA-4686</strain>
    </source>
</reference>
<gene>
    <name evidence="2" type="ORF">LACBIDRAFT_301824</name>
</gene>
<dbReference type="Pfam" id="PF10441">
    <property type="entry name" value="Urb2"/>
    <property type="match status" value="1"/>
</dbReference>
<dbReference type="EMBL" id="DS547091">
    <property type="protein sequence ID" value="EDR16090.1"/>
    <property type="molecule type" value="Genomic_DNA"/>
</dbReference>
<dbReference type="InParanoid" id="B0CPH3"/>
<dbReference type="AlphaFoldDB" id="B0CPH3"/>
<evidence type="ECO:0000313" key="2">
    <source>
        <dbReference type="EMBL" id="EDR16090.1"/>
    </source>
</evidence>
<dbReference type="KEGG" id="lbc:LACBIDRAFT_301824"/>